<dbReference type="Proteomes" id="UP000037442">
    <property type="component" value="Unassembled WGS sequence"/>
</dbReference>
<comment type="caution">
    <text evidence="1">The sequence shown here is derived from an EMBL/GenBank/DDBJ whole genome shotgun (WGS) entry which is preliminary data.</text>
</comment>
<dbReference type="PATRIC" id="fig|285.49.peg.559"/>
<name>A0A0L7MPP3_COMTE</name>
<organism evidence="1 2">
    <name type="scientific">Comamonas testosteroni</name>
    <name type="common">Pseudomonas testosteroni</name>
    <dbReference type="NCBI Taxonomy" id="285"/>
    <lineage>
        <taxon>Bacteria</taxon>
        <taxon>Pseudomonadati</taxon>
        <taxon>Pseudomonadota</taxon>
        <taxon>Betaproteobacteria</taxon>
        <taxon>Burkholderiales</taxon>
        <taxon>Comamonadaceae</taxon>
        <taxon>Comamonas</taxon>
    </lineage>
</organism>
<sequence>MGVKTLHLSLKREYFEAIRDGTKTEEYRLCTPYWQKRLYSPFGSYDQIMLTLGYPARDDQARRIVRPWRGFTIKTLTHPHFGSDPVEVYAINVEGDQA</sequence>
<dbReference type="EMBL" id="JNVD01000013">
    <property type="protein sequence ID" value="KOC23906.1"/>
    <property type="molecule type" value="Genomic_DNA"/>
</dbReference>
<accession>A0A0L7MPP3</accession>
<dbReference type="Gene3D" id="2.30.130.30">
    <property type="entry name" value="Hypothetical protein"/>
    <property type="match status" value="1"/>
</dbReference>
<gene>
    <name evidence="1" type="ORF">GL58_02670</name>
</gene>
<protein>
    <submittedName>
        <fullName evidence="1">RNA-binding protein</fullName>
    </submittedName>
</protein>
<dbReference type="AlphaFoldDB" id="A0A0L7MPP3"/>
<proteinExistence type="predicted"/>
<evidence type="ECO:0000313" key="1">
    <source>
        <dbReference type="EMBL" id="KOC23906.1"/>
    </source>
</evidence>
<evidence type="ECO:0000313" key="2">
    <source>
        <dbReference type="Proteomes" id="UP000037442"/>
    </source>
</evidence>
<reference evidence="2" key="1">
    <citation type="submission" date="2014-06" db="EMBL/GenBank/DDBJ databases">
        <title>Draft genome sequence of C. testosteroni WDL7.</title>
        <authorList>
            <person name="Wu Y."/>
            <person name="Seshan H."/>
            <person name="Arumugam K."/>
        </authorList>
    </citation>
    <scope>NUCLEOTIDE SEQUENCE [LARGE SCALE GENOMIC DNA]</scope>
    <source>
        <strain evidence="2">WDL7</strain>
    </source>
</reference>